<keyword evidence="2" id="KW-1185">Reference proteome</keyword>
<sequence>MEWMATGQTRPEDSAFSGHCNQRNCNFSSL</sequence>
<comment type="caution">
    <text evidence="1">The sequence shown here is derived from an EMBL/GenBank/DDBJ whole genome shotgun (WGS) entry which is preliminary data.</text>
</comment>
<dbReference type="EMBL" id="VSRR010068488">
    <property type="protein sequence ID" value="MPC85443.1"/>
    <property type="molecule type" value="Genomic_DNA"/>
</dbReference>
<gene>
    <name evidence="1" type="ORF">E2C01_080220</name>
</gene>
<proteinExistence type="predicted"/>
<reference evidence="1 2" key="1">
    <citation type="submission" date="2019-05" db="EMBL/GenBank/DDBJ databases">
        <title>Another draft genome of Portunus trituberculatus and its Hox gene families provides insights of decapod evolution.</title>
        <authorList>
            <person name="Jeong J.-H."/>
            <person name="Song I."/>
            <person name="Kim S."/>
            <person name="Choi T."/>
            <person name="Kim D."/>
            <person name="Ryu S."/>
            <person name="Kim W."/>
        </authorList>
    </citation>
    <scope>NUCLEOTIDE SEQUENCE [LARGE SCALE GENOMIC DNA]</scope>
    <source>
        <tissue evidence="1">Muscle</tissue>
    </source>
</reference>
<dbReference type="AlphaFoldDB" id="A0A5B7ISU8"/>
<accession>A0A5B7ISU8</accession>
<evidence type="ECO:0000313" key="2">
    <source>
        <dbReference type="Proteomes" id="UP000324222"/>
    </source>
</evidence>
<dbReference type="Proteomes" id="UP000324222">
    <property type="component" value="Unassembled WGS sequence"/>
</dbReference>
<organism evidence="1 2">
    <name type="scientific">Portunus trituberculatus</name>
    <name type="common">Swimming crab</name>
    <name type="synonym">Neptunus trituberculatus</name>
    <dbReference type="NCBI Taxonomy" id="210409"/>
    <lineage>
        <taxon>Eukaryota</taxon>
        <taxon>Metazoa</taxon>
        <taxon>Ecdysozoa</taxon>
        <taxon>Arthropoda</taxon>
        <taxon>Crustacea</taxon>
        <taxon>Multicrustacea</taxon>
        <taxon>Malacostraca</taxon>
        <taxon>Eumalacostraca</taxon>
        <taxon>Eucarida</taxon>
        <taxon>Decapoda</taxon>
        <taxon>Pleocyemata</taxon>
        <taxon>Brachyura</taxon>
        <taxon>Eubrachyura</taxon>
        <taxon>Portunoidea</taxon>
        <taxon>Portunidae</taxon>
        <taxon>Portuninae</taxon>
        <taxon>Portunus</taxon>
    </lineage>
</organism>
<name>A0A5B7ISU8_PORTR</name>
<protein>
    <submittedName>
        <fullName evidence="1">Uncharacterized protein</fullName>
    </submittedName>
</protein>
<evidence type="ECO:0000313" key="1">
    <source>
        <dbReference type="EMBL" id="MPC85443.1"/>
    </source>
</evidence>